<evidence type="ECO:0000313" key="3">
    <source>
        <dbReference type="Proteomes" id="UP000499080"/>
    </source>
</evidence>
<comment type="caution">
    <text evidence="2">The sequence shown here is derived from an EMBL/GenBank/DDBJ whole genome shotgun (WGS) entry which is preliminary data.</text>
</comment>
<sequence length="122" mass="14545">MRKRWKRPNNIRSAAESGRKKPQLAKADHPVRDRPLALPFLPLQIRQTPRELLFIWGRRHPFHYATSCHLTTSFNFKSPQEQYKTEWNKSIVKHRLSRIKLVKRLDFMVQNEHALKSDHAIA</sequence>
<accession>A0A4Y2M7S4</accession>
<evidence type="ECO:0000256" key="1">
    <source>
        <dbReference type="SAM" id="MobiDB-lite"/>
    </source>
</evidence>
<reference evidence="2 3" key="1">
    <citation type="journal article" date="2019" name="Sci. Rep.">
        <title>Orb-weaving spider Araneus ventricosus genome elucidates the spidroin gene catalogue.</title>
        <authorList>
            <person name="Kono N."/>
            <person name="Nakamura H."/>
            <person name="Ohtoshi R."/>
            <person name="Moran D.A.P."/>
            <person name="Shinohara A."/>
            <person name="Yoshida Y."/>
            <person name="Fujiwara M."/>
            <person name="Mori M."/>
            <person name="Tomita M."/>
            <person name="Arakawa K."/>
        </authorList>
    </citation>
    <scope>NUCLEOTIDE SEQUENCE [LARGE SCALE GENOMIC DNA]</scope>
</reference>
<name>A0A4Y2M7S4_ARAVE</name>
<keyword evidence="3" id="KW-1185">Reference proteome</keyword>
<dbReference type="Proteomes" id="UP000499080">
    <property type="component" value="Unassembled WGS sequence"/>
</dbReference>
<dbReference type="EMBL" id="BGPR01006877">
    <property type="protein sequence ID" value="GBN22543.1"/>
    <property type="molecule type" value="Genomic_DNA"/>
</dbReference>
<organism evidence="2 3">
    <name type="scientific">Araneus ventricosus</name>
    <name type="common">Orbweaver spider</name>
    <name type="synonym">Epeira ventricosa</name>
    <dbReference type="NCBI Taxonomy" id="182803"/>
    <lineage>
        <taxon>Eukaryota</taxon>
        <taxon>Metazoa</taxon>
        <taxon>Ecdysozoa</taxon>
        <taxon>Arthropoda</taxon>
        <taxon>Chelicerata</taxon>
        <taxon>Arachnida</taxon>
        <taxon>Araneae</taxon>
        <taxon>Araneomorphae</taxon>
        <taxon>Entelegynae</taxon>
        <taxon>Araneoidea</taxon>
        <taxon>Araneidae</taxon>
        <taxon>Araneus</taxon>
    </lineage>
</organism>
<protein>
    <submittedName>
        <fullName evidence="2">Uncharacterized protein</fullName>
    </submittedName>
</protein>
<evidence type="ECO:0000313" key="2">
    <source>
        <dbReference type="EMBL" id="GBN22543.1"/>
    </source>
</evidence>
<feature type="region of interest" description="Disordered" evidence="1">
    <location>
        <begin position="1"/>
        <end position="29"/>
    </location>
</feature>
<proteinExistence type="predicted"/>
<dbReference type="AlphaFoldDB" id="A0A4Y2M7S4"/>
<gene>
    <name evidence="2" type="ORF">AVEN_268174_1</name>
</gene>